<dbReference type="GeneID" id="96612800"/>
<dbReference type="EMBL" id="CP009896">
    <property type="protein sequence ID" value="AIY16132.3"/>
    <property type="molecule type" value="Genomic_DNA"/>
</dbReference>
<evidence type="ECO:0000313" key="2">
    <source>
        <dbReference type="Proteomes" id="UP000030300"/>
    </source>
</evidence>
<dbReference type="RefSeq" id="WP_038676802.1">
    <property type="nucleotide sequence ID" value="NZ_BJMC01000029.1"/>
</dbReference>
<protein>
    <submittedName>
        <fullName evidence="1">Uncharacterized protein</fullName>
    </submittedName>
</protein>
<dbReference type="OrthoDB" id="3836056at2"/>
<proteinExistence type="predicted"/>
<name>A0A0A1DHM7_NOCSI</name>
<accession>A0A0A1DHM7</accession>
<organism evidence="1 2">
    <name type="scientific">Nocardioides simplex</name>
    <name type="common">Arthrobacter simplex</name>
    <dbReference type="NCBI Taxonomy" id="2045"/>
    <lineage>
        <taxon>Bacteria</taxon>
        <taxon>Bacillati</taxon>
        <taxon>Actinomycetota</taxon>
        <taxon>Actinomycetes</taxon>
        <taxon>Propionibacteriales</taxon>
        <taxon>Nocardioidaceae</taxon>
        <taxon>Pimelobacter</taxon>
    </lineage>
</organism>
<dbReference type="Proteomes" id="UP000030300">
    <property type="component" value="Chromosome"/>
</dbReference>
<reference evidence="1 2" key="1">
    <citation type="journal article" date="2015" name="Genome Announc.">
        <title>Complete Genome Sequence of Steroid-Transforming Nocardioides simplex VKM Ac-2033D.</title>
        <authorList>
            <person name="Shtratnikova V.Y."/>
            <person name="Schelkunov M.I."/>
            <person name="Pekov Y.A."/>
            <person name="Fokina V.V."/>
            <person name="Logacheva M.D."/>
            <person name="Sokolov S.L."/>
            <person name="Bragin E.Y."/>
            <person name="Ashapkin V.V."/>
            <person name="Donova M.V."/>
        </authorList>
    </citation>
    <scope>NUCLEOTIDE SEQUENCE [LARGE SCALE GENOMIC DNA]</scope>
    <source>
        <strain evidence="1 2">VKM Ac-2033D</strain>
    </source>
</reference>
<dbReference type="KEGG" id="psim:KR76_04020"/>
<evidence type="ECO:0000313" key="1">
    <source>
        <dbReference type="EMBL" id="AIY16132.3"/>
    </source>
</evidence>
<dbReference type="AlphaFoldDB" id="A0A0A1DHM7"/>
<gene>
    <name evidence="1" type="ORF">KR76_04020</name>
</gene>
<sequence length="457" mass="47809">MSRRTATRPEVRVGGFWLSSIAPQGWGQLEHSTRTNGSWQASWTIPIVRTWRHPALVYGAKVEVFLGPICIWSGTLEEPNWDSGEFIALGASRDGEDAVAIDGSGNSSTNPNAVIDAAIARGVLSWTRIGDFGTTPVGQSNDGGGLVTIRSVLDAWAQENASRWVVNESRQLIAAPVDETRPTWHAMPGSGVLGSAAEERVDRVFVRYLDPTTGRRATASYPATSPASGIERPVDITDRGAKTPAQAASIAQDIWSDLQGRSGWTNGITLARGQATTPGGTEVDLALVRAGDTLRLLGVPDVRGVAQNTDVVIGDTDYNWEDDELQANPVGLAARDDTSVLEQVGNLAVDAAARAGGSGSGVAPFAIATGVVNVALSAANSAFTNITFPAGRFTVAPIVLATLQSAPSGSQKFVPRVLNATTTGASVYVYTGDTTAQTATVNVAWEAIQMTPTSAVG</sequence>
<dbReference type="STRING" id="2045.KR76_04020"/>
<keyword evidence="2" id="KW-1185">Reference proteome</keyword>